<dbReference type="AlphaFoldDB" id="A0A1G8JPA0"/>
<dbReference type="EMBL" id="FNEJ01000003">
    <property type="protein sequence ID" value="SDI33048.1"/>
    <property type="molecule type" value="Genomic_DNA"/>
</dbReference>
<sequence>MLGMIEARLRAGLTRACRNLAGAVCLTVAAIFLTRAAWLSLALSYNPQTAALVVGLVYLVLALLLFFIPVRRRVPVAAAPRATSMAAVIDAFLAGRNAGRAMRDD</sequence>
<keyword evidence="1" id="KW-1133">Transmembrane helix</keyword>
<evidence type="ECO:0008006" key="4">
    <source>
        <dbReference type="Google" id="ProtNLM"/>
    </source>
</evidence>
<keyword evidence="1" id="KW-0812">Transmembrane</keyword>
<reference evidence="2 3" key="1">
    <citation type="submission" date="2016-10" db="EMBL/GenBank/DDBJ databases">
        <authorList>
            <person name="de Groot N.N."/>
        </authorList>
    </citation>
    <scope>NUCLEOTIDE SEQUENCE [LARGE SCALE GENOMIC DNA]</scope>
    <source>
        <strain evidence="2 3">DSM 26424</strain>
    </source>
</reference>
<protein>
    <recommendedName>
        <fullName evidence="4">Holin-X, holin superfamily III</fullName>
    </recommendedName>
</protein>
<proteinExistence type="predicted"/>
<feature type="transmembrane region" description="Helical" evidence="1">
    <location>
        <begin position="50"/>
        <end position="68"/>
    </location>
</feature>
<gene>
    <name evidence="2" type="ORF">SAMN04487993_1003178</name>
</gene>
<feature type="transmembrane region" description="Helical" evidence="1">
    <location>
        <begin position="20"/>
        <end position="38"/>
    </location>
</feature>
<accession>A0A1G8JPA0</accession>
<organism evidence="2 3">
    <name type="scientific">Salipiger marinus</name>
    <dbReference type="NCBI Taxonomy" id="555512"/>
    <lineage>
        <taxon>Bacteria</taxon>
        <taxon>Pseudomonadati</taxon>
        <taxon>Pseudomonadota</taxon>
        <taxon>Alphaproteobacteria</taxon>
        <taxon>Rhodobacterales</taxon>
        <taxon>Roseobacteraceae</taxon>
        <taxon>Salipiger</taxon>
    </lineage>
</organism>
<keyword evidence="1" id="KW-0472">Membrane</keyword>
<keyword evidence="3" id="KW-1185">Reference proteome</keyword>
<evidence type="ECO:0000256" key="1">
    <source>
        <dbReference type="SAM" id="Phobius"/>
    </source>
</evidence>
<evidence type="ECO:0000313" key="3">
    <source>
        <dbReference type="Proteomes" id="UP000199093"/>
    </source>
</evidence>
<dbReference type="Proteomes" id="UP000199093">
    <property type="component" value="Unassembled WGS sequence"/>
</dbReference>
<evidence type="ECO:0000313" key="2">
    <source>
        <dbReference type="EMBL" id="SDI33048.1"/>
    </source>
</evidence>
<dbReference type="STRING" id="555512.SAMN04487993_1003178"/>
<name>A0A1G8JPA0_9RHOB</name>